<sequence>MFSEQCIITRFCCPFPDCIKEYQGRFNLRRHVEMNHMGKIFHKCRICSKSFSSRQVLREHSFRHSGQKPYYCSSCGKRFRQYSHLAYHRKMHKFGVLNLDDTDEVKSNQGSI</sequence>
<dbReference type="Pfam" id="PF00096">
    <property type="entry name" value="zf-C2H2"/>
    <property type="match status" value="1"/>
</dbReference>
<gene>
    <name evidence="6" type="ORF">SteCoe_27831</name>
</gene>
<evidence type="ECO:0000259" key="5">
    <source>
        <dbReference type="PROSITE" id="PS50157"/>
    </source>
</evidence>
<dbReference type="InterPro" id="IPR013087">
    <property type="entry name" value="Znf_C2H2_type"/>
</dbReference>
<evidence type="ECO:0000256" key="2">
    <source>
        <dbReference type="ARBA" id="ARBA00022771"/>
    </source>
</evidence>
<organism evidence="6 7">
    <name type="scientific">Stentor coeruleus</name>
    <dbReference type="NCBI Taxonomy" id="5963"/>
    <lineage>
        <taxon>Eukaryota</taxon>
        <taxon>Sar</taxon>
        <taxon>Alveolata</taxon>
        <taxon>Ciliophora</taxon>
        <taxon>Postciliodesmatophora</taxon>
        <taxon>Heterotrichea</taxon>
        <taxon>Heterotrichida</taxon>
        <taxon>Stentoridae</taxon>
        <taxon>Stentor</taxon>
    </lineage>
</organism>
<evidence type="ECO:0000313" key="7">
    <source>
        <dbReference type="Proteomes" id="UP000187209"/>
    </source>
</evidence>
<dbReference type="Proteomes" id="UP000187209">
    <property type="component" value="Unassembled WGS sequence"/>
</dbReference>
<dbReference type="PROSITE" id="PS00028">
    <property type="entry name" value="ZINC_FINGER_C2H2_1"/>
    <property type="match status" value="2"/>
</dbReference>
<keyword evidence="2 4" id="KW-0863">Zinc-finger</keyword>
<reference evidence="6 7" key="1">
    <citation type="submission" date="2016-11" db="EMBL/GenBank/DDBJ databases">
        <title>The macronuclear genome of Stentor coeruleus: a giant cell with tiny introns.</title>
        <authorList>
            <person name="Slabodnick M."/>
            <person name="Ruby J.G."/>
            <person name="Reiff S.B."/>
            <person name="Swart E.C."/>
            <person name="Gosai S."/>
            <person name="Prabakaran S."/>
            <person name="Witkowska E."/>
            <person name="Larue G.E."/>
            <person name="Fisher S."/>
            <person name="Freeman R.M."/>
            <person name="Gunawardena J."/>
            <person name="Chu W."/>
            <person name="Stover N.A."/>
            <person name="Gregory B.D."/>
            <person name="Nowacki M."/>
            <person name="Derisi J."/>
            <person name="Roy S.W."/>
            <person name="Marshall W.F."/>
            <person name="Sood P."/>
        </authorList>
    </citation>
    <scope>NUCLEOTIDE SEQUENCE [LARGE SCALE GENOMIC DNA]</scope>
    <source>
        <strain evidence="6">WM001</strain>
    </source>
</reference>
<keyword evidence="7" id="KW-1185">Reference proteome</keyword>
<feature type="domain" description="C2H2-type" evidence="5">
    <location>
        <begin position="42"/>
        <end position="69"/>
    </location>
</feature>
<dbReference type="FunFam" id="3.30.160.60:FF:000016">
    <property type="entry name" value="zinc finger protein 37 homolog"/>
    <property type="match status" value="1"/>
</dbReference>
<dbReference type="AlphaFoldDB" id="A0A1R2B9K6"/>
<proteinExistence type="predicted"/>
<dbReference type="GO" id="GO:0000978">
    <property type="term" value="F:RNA polymerase II cis-regulatory region sequence-specific DNA binding"/>
    <property type="evidence" value="ECO:0007669"/>
    <property type="project" value="TreeGrafter"/>
</dbReference>
<keyword evidence="3" id="KW-0862">Zinc</keyword>
<dbReference type="Gene3D" id="3.30.160.60">
    <property type="entry name" value="Classic Zinc Finger"/>
    <property type="match status" value="2"/>
</dbReference>
<name>A0A1R2B9K6_9CILI</name>
<keyword evidence="1" id="KW-0479">Metal-binding</keyword>
<evidence type="ECO:0000313" key="6">
    <source>
        <dbReference type="EMBL" id="OMJ73468.1"/>
    </source>
</evidence>
<evidence type="ECO:0000256" key="4">
    <source>
        <dbReference type="PROSITE-ProRule" id="PRU00042"/>
    </source>
</evidence>
<protein>
    <recommendedName>
        <fullName evidence="5">C2H2-type domain-containing protein</fullName>
    </recommendedName>
</protein>
<dbReference type="InterPro" id="IPR036236">
    <property type="entry name" value="Znf_C2H2_sf"/>
</dbReference>
<dbReference type="GO" id="GO:0000981">
    <property type="term" value="F:DNA-binding transcription factor activity, RNA polymerase II-specific"/>
    <property type="evidence" value="ECO:0007669"/>
    <property type="project" value="TreeGrafter"/>
</dbReference>
<dbReference type="EMBL" id="MPUH01000819">
    <property type="protein sequence ID" value="OMJ73468.1"/>
    <property type="molecule type" value="Genomic_DNA"/>
</dbReference>
<dbReference type="OrthoDB" id="8630045at2759"/>
<dbReference type="SUPFAM" id="SSF57667">
    <property type="entry name" value="beta-beta-alpha zinc fingers"/>
    <property type="match status" value="1"/>
</dbReference>
<dbReference type="GO" id="GO:0008270">
    <property type="term" value="F:zinc ion binding"/>
    <property type="evidence" value="ECO:0007669"/>
    <property type="project" value="UniProtKB-KW"/>
</dbReference>
<evidence type="ECO:0000256" key="1">
    <source>
        <dbReference type="ARBA" id="ARBA00022723"/>
    </source>
</evidence>
<evidence type="ECO:0000256" key="3">
    <source>
        <dbReference type="ARBA" id="ARBA00022833"/>
    </source>
</evidence>
<feature type="domain" description="C2H2-type" evidence="5">
    <location>
        <begin position="70"/>
        <end position="92"/>
    </location>
</feature>
<dbReference type="PANTHER" id="PTHR23235">
    <property type="entry name" value="KRUEPPEL-LIKE TRANSCRIPTION FACTOR"/>
    <property type="match status" value="1"/>
</dbReference>
<dbReference type="SMART" id="SM00355">
    <property type="entry name" value="ZnF_C2H2"/>
    <property type="match status" value="3"/>
</dbReference>
<comment type="caution">
    <text evidence="6">The sequence shown here is derived from an EMBL/GenBank/DDBJ whole genome shotgun (WGS) entry which is preliminary data.</text>
</comment>
<accession>A0A1R2B9K6</accession>
<dbReference type="PANTHER" id="PTHR23235:SF120">
    <property type="entry name" value="KRUPPEL-LIKE FACTOR 15"/>
    <property type="match status" value="1"/>
</dbReference>
<dbReference type="PROSITE" id="PS50157">
    <property type="entry name" value="ZINC_FINGER_C2H2_2"/>
    <property type="match status" value="2"/>
</dbReference>